<proteinExistence type="predicted"/>
<evidence type="ECO:0000313" key="2">
    <source>
        <dbReference type="Proteomes" id="UP000604046"/>
    </source>
</evidence>
<evidence type="ECO:0000313" key="1">
    <source>
        <dbReference type="EMBL" id="CAE7563123.1"/>
    </source>
</evidence>
<organism evidence="1 2">
    <name type="scientific">Symbiodinium natans</name>
    <dbReference type="NCBI Taxonomy" id="878477"/>
    <lineage>
        <taxon>Eukaryota</taxon>
        <taxon>Sar</taxon>
        <taxon>Alveolata</taxon>
        <taxon>Dinophyceae</taxon>
        <taxon>Suessiales</taxon>
        <taxon>Symbiodiniaceae</taxon>
        <taxon>Symbiodinium</taxon>
    </lineage>
</organism>
<accession>A0A812UA36</accession>
<dbReference type="AlphaFoldDB" id="A0A812UA36"/>
<sequence length="93" mass="9438">EQIFSKAAGAAQSLGGAAQGGFALLAQLVEEAIEPALDPRAEDPPPAELRHTPPKVIECDGSPAAPDLFESLVIPGPSAKRVEAALAEGLVLS</sequence>
<name>A0A812UA36_9DINO</name>
<dbReference type="Proteomes" id="UP000604046">
    <property type="component" value="Unassembled WGS sequence"/>
</dbReference>
<keyword evidence="2" id="KW-1185">Reference proteome</keyword>
<reference evidence="1" key="1">
    <citation type="submission" date="2021-02" db="EMBL/GenBank/DDBJ databases">
        <authorList>
            <person name="Dougan E. K."/>
            <person name="Rhodes N."/>
            <person name="Thang M."/>
            <person name="Chan C."/>
        </authorList>
    </citation>
    <scope>NUCLEOTIDE SEQUENCE</scope>
</reference>
<comment type="caution">
    <text evidence="1">The sequence shown here is derived from an EMBL/GenBank/DDBJ whole genome shotgun (WGS) entry which is preliminary data.</text>
</comment>
<dbReference type="EMBL" id="CAJNDS010002678">
    <property type="protein sequence ID" value="CAE7563123.1"/>
    <property type="molecule type" value="Genomic_DNA"/>
</dbReference>
<feature type="non-terminal residue" evidence="1">
    <location>
        <position position="93"/>
    </location>
</feature>
<gene>
    <name evidence="1" type="ORF">SNAT2548_LOCUS31825</name>
</gene>
<protein>
    <submittedName>
        <fullName evidence="1">Uncharacterized protein</fullName>
    </submittedName>
</protein>